<keyword evidence="4" id="KW-1185">Reference proteome</keyword>
<dbReference type="InterPro" id="IPR058840">
    <property type="entry name" value="AAA_SelU"/>
</dbReference>
<dbReference type="GO" id="GO:0004792">
    <property type="term" value="F:thiosulfate-cyanide sulfurtransferase activity"/>
    <property type="evidence" value="ECO:0007669"/>
    <property type="project" value="InterPro"/>
</dbReference>
<sequence>MWRGSMSVMQPLCTRRSAVFTSSCQCMFRNLYTKTLDPFDPNASEVIDTRAPLEYQQDHIPGAVNLPVLTNEQRSHVGEVYNKDSFEARKLGASLVTRNISQHISHYFINKPAHYQPLVYCWRGGQRSQSLSIVLSQTGFEVRLLEGGYRTYRRRVISDLQQLPEKLKYIVLTGLTGTGKTLLLHALSRKGAQVLDLEGLARHKGSLLGLWHQETQPSQKMWESLLRHRLASFDPAKPVWVESESAKVGNLLIPMRLFHKMCRAERVEVCLPMEERVKHILRDYPHWMQDVSTLKSVLLRLKKVRGQKTIDSWFQLADQGRWEEFVEQLLVQHYDSTYTMSQKKNEWSKKKIAVHLKDLSGESQMEFVDDVLDSTKHSTKTGTEVNFSV</sequence>
<dbReference type="SUPFAM" id="SSF52540">
    <property type="entry name" value="P-loop containing nucleoside triphosphate hydrolases"/>
    <property type="match status" value="1"/>
</dbReference>
<keyword evidence="1" id="KW-0711">Selenium</keyword>
<organism evidence="3 4">
    <name type="scientific">Littorina saxatilis</name>
    <dbReference type="NCBI Taxonomy" id="31220"/>
    <lineage>
        <taxon>Eukaryota</taxon>
        <taxon>Metazoa</taxon>
        <taxon>Spiralia</taxon>
        <taxon>Lophotrochozoa</taxon>
        <taxon>Mollusca</taxon>
        <taxon>Gastropoda</taxon>
        <taxon>Caenogastropoda</taxon>
        <taxon>Littorinimorpha</taxon>
        <taxon>Littorinoidea</taxon>
        <taxon>Littorinidae</taxon>
        <taxon>Littorina</taxon>
    </lineage>
</organism>
<dbReference type="EMBL" id="JBAMIC010000011">
    <property type="protein sequence ID" value="KAK7100152.1"/>
    <property type="molecule type" value="Genomic_DNA"/>
</dbReference>
<dbReference type="GO" id="GO:0043828">
    <property type="term" value="F:tRNA 2-selenouridine synthase activity"/>
    <property type="evidence" value="ECO:0007669"/>
    <property type="project" value="InterPro"/>
</dbReference>
<dbReference type="Gene3D" id="3.40.250.10">
    <property type="entry name" value="Rhodanese-like domain"/>
    <property type="match status" value="1"/>
</dbReference>
<dbReference type="PANTHER" id="PTHR30401:SF0">
    <property type="entry name" value="TRNA 2-SELENOURIDINE SYNTHASE"/>
    <property type="match status" value="1"/>
</dbReference>
<dbReference type="InterPro" id="IPR001307">
    <property type="entry name" value="Thiosulphate_STrfase_CS"/>
</dbReference>
<protein>
    <recommendedName>
        <fullName evidence="2">Rhodanese domain-containing protein</fullName>
    </recommendedName>
</protein>
<dbReference type="PROSITE" id="PS50206">
    <property type="entry name" value="RHODANESE_3"/>
    <property type="match status" value="1"/>
</dbReference>
<proteinExistence type="predicted"/>
<dbReference type="SMART" id="SM00450">
    <property type="entry name" value="RHOD"/>
    <property type="match status" value="1"/>
</dbReference>
<comment type="caution">
    <text evidence="3">The sequence shown here is derived from an EMBL/GenBank/DDBJ whole genome shotgun (WGS) entry which is preliminary data.</text>
</comment>
<dbReference type="AlphaFoldDB" id="A0AAN9B7E3"/>
<dbReference type="Proteomes" id="UP001374579">
    <property type="component" value="Unassembled WGS sequence"/>
</dbReference>
<dbReference type="NCBIfam" id="NF008750">
    <property type="entry name" value="PRK11784.1-2"/>
    <property type="match status" value="1"/>
</dbReference>
<dbReference type="PROSITE" id="PS00380">
    <property type="entry name" value="RHODANESE_1"/>
    <property type="match status" value="1"/>
</dbReference>
<dbReference type="Pfam" id="PF26341">
    <property type="entry name" value="AAA_SelU"/>
    <property type="match status" value="1"/>
</dbReference>
<evidence type="ECO:0000256" key="1">
    <source>
        <dbReference type="ARBA" id="ARBA00023266"/>
    </source>
</evidence>
<dbReference type="NCBIfam" id="TIGR03167">
    <property type="entry name" value="tRNA_sel_U_synt"/>
    <property type="match status" value="1"/>
</dbReference>
<dbReference type="Pfam" id="PF00581">
    <property type="entry name" value="Rhodanese"/>
    <property type="match status" value="1"/>
</dbReference>
<dbReference type="SUPFAM" id="SSF52821">
    <property type="entry name" value="Rhodanese/Cell cycle control phosphatase"/>
    <property type="match status" value="1"/>
</dbReference>
<name>A0AAN9B7E3_9CAEN</name>
<dbReference type="InterPro" id="IPR027417">
    <property type="entry name" value="P-loop_NTPase"/>
</dbReference>
<dbReference type="PANTHER" id="PTHR30401">
    <property type="entry name" value="TRNA 2-SELENOURIDINE SYNTHASE"/>
    <property type="match status" value="1"/>
</dbReference>
<accession>A0AAN9B7E3</accession>
<evidence type="ECO:0000259" key="2">
    <source>
        <dbReference type="PROSITE" id="PS50206"/>
    </source>
</evidence>
<dbReference type="NCBIfam" id="NF008752">
    <property type="entry name" value="PRK11784.1-4"/>
    <property type="match status" value="1"/>
</dbReference>
<reference evidence="3 4" key="1">
    <citation type="submission" date="2024-02" db="EMBL/GenBank/DDBJ databases">
        <title>Chromosome-scale genome assembly of the rough periwinkle Littorina saxatilis.</title>
        <authorList>
            <person name="De Jode A."/>
            <person name="Faria R."/>
            <person name="Formenti G."/>
            <person name="Sims Y."/>
            <person name="Smith T.P."/>
            <person name="Tracey A."/>
            <person name="Wood J.M.D."/>
            <person name="Zagrodzka Z.B."/>
            <person name="Johannesson K."/>
            <person name="Butlin R.K."/>
            <person name="Leder E.H."/>
        </authorList>
    </citation>
    <scope>NUCLEOTIDE SEQUENCE [LARGE SCALE GENOMIC DNA]</scope>
    <source>
        <strain evidence="3">Snail1</strain>
        <tissue evidence="3">Muscle</tissue>
    </source>
</reference>
<dbReference type="InterPro" id="IPR017582">
    <property type="entry name" value="SelU"/>
</dbReference>
<gene>
    <name evidence="3" type="ORF">V1264_023145</name>
</gene>
<dbReference type="InterPro" id="IPR001763">
    <property type="entry name" value="Rhodanese-like_dom"/>
</dbReference>
<evidence type="ECO:0000313" key="4">
    <source>
        <dbReference type="Proteomes" id="UP001374579"/>
    </source>
</evidence>
<dbReference type="GO" id="GO:0002098">
    <property type="term" value="P:tRNA wobble uridine modification"/>
    <property type="evidence" value="ECO:0007669"/>
    <property type="project" value="InterPro"/>
</dbReference>
<feature type="domain" description="Rhodanese" evidence="2">
    <location>
        <begin position="40"/>
        <end position="161"/>
    </location>
</feature>
<evidence type="ECO:0000313" key="3">
    <source>
        <dbReference type="EMBL" id="KAK7100152.1"/>
    </source>
</evidence>
<dbReference type="InterPro" id="IPR036873">
    <property type="entry name" value="Rhodanese-like_dom_sf"/>
</dbReference>